<feature type="compositionally biased region" description="Basic and acidic residues" evidence="1">
    <location>
        <begin position="172"/>
        <end position="187"/>
    </location>
</feature>
<organism evidence="4 5">
    <name type="scientific">Pseudoscardovia suis</name>
    <dbReference type="NCBI Taxonomy" id="987063"/>
    <lineage>
        <taxon>Bacteria</taxon>
        <taxon>Bacillati</taxon>
        <taxon>Actinomycetota</taxon>
        <taxon>Actinomycetes</taxon>
        <taxon>Bifidobacteriales</taxon>
        <taxon>Bifidobacteriaceae</taxon>
        <taxon>Pseudoscardovia</taxon>
    </lineage>
</organism>
<dbReference type="SUPFAM" id="SSF52266">
    <property type="entry name" value="SGNH hydrolase"/>
    <property type="match status" value="1"/>
</dbReference>
<comment type="caution">
    <text evidence="4">The sequence shown here is derived from an EMBL/GenBank/DDBJ whole genome shotgun (WGS) entry which is preliminary data.</text>
</comment>
<dbReference type="GO" id="GO:0009103">
    <property type="term" value="P:lipopolysaccharide biosynthetic process"/>
    <property type="evidence" value="ECO:0007669"/>
    <property type="project" value="TreeGrafter"/>
</dbReference>
<evidence type="ECO:0000256" key="1">
    <source>
        <dbReference type="SAM" id="MobiDB-lite"/>
    </source>
</evidence>
<proteinExistence type="predicted"/>
<feature type="region of interest" description="Disordered" evidence="1">
    <location>
        <begin position="172"/>
        <end position="197"/>
    </location>
</feature>
<feature type="transmembrane region" description="Helical" evidence="2">
    <location>
        <begin position="42"/>
        <end position="63"/>
    </location>
</feature>
<feature type="domain" description="Acyltransferase 3" evidence="3">
    <location>
        <begin position="16"/>
        <end position="394"/>
    </location>
</feature>
<feature type="transmembrane region" description="Helical" evidence="2">
    <location>
        <begin position="20"/>
        <end position="36"/>
    </location>
</feature>
<name>A0A261ERG3_9BIFI</name>
<feature type="transmembrane region" description="Helical" evidence="2">
    <location>
        <begin position="350"/>
        <end position="368"/>
    </location>
</feature>
<feature type="transmembrane region" description="Helical" evidence="2">
    <location>
        <begin position="246"/>
        <end position="265"/>
    </location>
</feature>
<feature type="transmembrane region" description="Helical" evidence="2">
    <location>
        <begin position="145"/>
        <end position="166"/>
    </location>
</feature>
<keyword evidence="4" id="KW-0012">Acyltransferase</keyword>
<dbReference type="Pfam" id="PF01757">
    <property type="entry name" value="Acyl_transf_3"/>
    <property type="match status" value="1"/>
</dbReference>
<protein>
    <submittedName>
        <fullName evidence="4">Acyltransferase family protein</fullName>
    </submittedName>
</protein>
<dbReference type="AlphaFoldDB" id="A0A261ERG3"/>
<feature type="transmembrane region" description="Helical" evidence="2">
    <location>
        <begin position="374"/>
        <end position="395"/>
    </location>
</feature>
<dbReference type="GO" id="GO:0016747">
    <property type="term" value="F:acyltransferase activity, transferring groups other than amino-acyl groups"/>
    <property type="evidence" value="ECO:0007669"/>
    <property type="project" value="InterPro"/>
</dbReference>
<keyword evidence="5" id="KW-1185">Reference proteome</keyword>
<evidence type="ECO:0000313" key="5">
    <source>
        <dbReference type="Proteomes" id="UP000216454"/>
    </source>
</evidence>
<sequence>MQKAMKKGAQPSSHIKGIDGLKGLAIIAIILYHLRMPGLSGGFVGVELFFVISGYLTTRSILVRRGKGVPHSTRTFYVRRLRRLYPTLALATLSTLCLAAVLCRQALVGAFPHAIGALTFSYNWVDIAQGSSYFSATVPEPLKNVWYVAVLAQFLLICPWLVALLARIGGVDGKRSDAADTGADSRRKGSPQTVGVEGAAVTSGQTVSWVARVRRAIPVVVLILLAAVSAAGMIVLYVPGSDPTRVYYGTDTHCFALLLGMAFAWHAHGRQRTPADARTRYTQQLVGWTGLAVLALCVAGCSNGLVAFRGGLLVGAITSVALFQGILTPGTRLESFASCAPLVWLGRHSYGLYLWHYPLYTIAAAAFASYLKAAWWHEALVCVAVVALAMALTWIGDHVFATPIASRGFHRFFISDQAWSGPVACLKTGSAIAVVLVLTYGSGFALACAPRLGETEAVLRADGQLAQHSQLLAQDSQPQSSSQSSPMSDAFNQQIAADAQIQQKKTDERDAAAQAALEKQVKEAQQAKQLAEERARKAQEAISDPAVLQQMPSGDQMSMVGDSVMLGASPSILAKFPGAYIDAQVSRHVGDGLTIISSLASAGTLRPWLVVGLGTNGMVTAQDIAAIDSAMGQGHNLVLVTGYADRSWIAPSNQAVADYAAAHSDHVLVADWDTAIGGHTDLLLSDGFHPTEPAGGDLYAQTLYDSIALWLKNKG</sequence>
<keyword evidence="2" id="KW-1133">Transmembrane helix</keyword>
<dbReference type="Proteomes" id="UP000216454">
    <property type="component" value="Unassembled WGS sequence"/>
</dbReference>
<feature type="transmembrane region" description="Helical" evidence="2">
    <location>
        <begin position="84"/>
        <end position="102"/>
    </location>
</feature>
<dbReference type="EMBL" id="MWWQ01000014">
    <property type="protein sequence ID" value="OZG49450.1"/>
    <property type="molecule type" value="Genomic_DNA"/>
</dbReference>
<evidence type="ECO:0000256" key="2">
    <source>
        <dbReference type="SAM" id="Phobius"/>
    </source>
</evidence>
<dbReference type="GO" id="GO:0016020">
    <property type="term" value="C:membrane"/>
    <property type="evidence" value="ECO:0007669"/>
    <property type="project" value="TreeGrafter"/>
</dbReference>
<accession>A0A261ERG3</accession>
<keyword evidence="2" id="KW-0812">Transmembrane</keyword>
<dbReference type="PANTHER" id="PTHR23028">
    <property type="entry name" value="ACETYLTRANSFERASE"/>
    <property type="match status" value="1"/>
</dbReference>
<keyword evidence="4" id="KW-0808">Transferase</keyword>
<evidence type="ECO:0000313" key="4">
    <source>
        <dbReference type="EMBL" id="OZG49450.1"/>
    </source>
</evidence>
<dbReference type="InterPro" id="IPR002656">
    <property type="entry name" value="Acyl_transf_3_dom"/>
</dbReference>
<feature type="transmembrane region" description="Helical" evidence="2">
    <location>
        <begin position="219"/>
        <end position="240"/>
    </location>
</feature>
<reference evidence="4 5" key="1">
    <citation type="journal article" date="2017" name="BMC Genomics">
        <title>Comparative genomic and phylogenomic analyses of the Bifidobacteriaceae family.</title>
        <authorList>
            <person name="Lugli G.A."/>
            <person name="Milani C."/>
            <person name="Turroni F."/>
            <person name="Duranti S."/>
            <person name="Mancabelli L."/>
            <person name="Mangifesta M."/>
            <person name="Ferrario C."/>
            <person name="Modesto M."/>
            <person name="Mattarelli P."/>
            <person name="Jiri K."/>
            <person name="van Sinderen D."/>
            <person name="Ventura M."/>
        </authorList>
    </citation>
    <scope>NUCLEOTIDE SEQUENCE [LARGE SCALE GENOMIC DNA]</scope>
    <source>
        <strain evidence="4 5">DSM 24744</strain>
    </source>
</reference>
<dbReference type="PANTHER" id="PTHR23028:SF53">
    <property type="entry name" value="ACYL_TRANSF_3 DOMAIN-CONTAINING PROTEIN"/>
    <property type="match status" value="1"/>
</dbReference>
<keyword evidence="2" id="KW-0472">Membrane</keyword>
<feature type="region of interest" description="Disordered" evidence="1">
    <location>
        <begin position="499"/>
        <end position="518"/>
    </location>
</feature>
<feature type="transmembrane region" description="Helical" evidence="2">
    <location>
        <begin position="285"/>
        <end position="306"/>
    </location>
</feature>
<gene>
    <name evidence="4" type="ORF">PSSU_1274</name>
</gene>
<evidence type="ECO:0000259" key="3">
    <source>
        <dbReference type="Pfam" id="PF01757"/>
    </source>
</evidence>
<dbReference type="InterPro" id="IPR050879">
    <property type="entry name" value="Acyltransferase_3"/>
</dbReference>